<feature type="non-terminal residue" evidence="2">
    <location>
        <position position="1"/>
    </location>
</feature>
<feature type="compositionally biased region" description="Polar residues" evidence="1">
    <location>
        <begin position="1"/>
        <end position="10"/>
    </location>
</feature>
<dbReference type="AlphaFoldDB" id="Q40697"/>
<feature type="compositionally biased region" description="Low complexity" evidence="1">
    <location>
        <begin position="50"/>
        <end position="65"/>
    </location>
</feature>
<dbReference type="PIR" id="S29941">
    <property type="entry name" value="S29941"/>
</dbReference>
<sequence length="90" mass="9825">SYKQKWQTALSKLRTLPPTRRRRRSNLGSTRQARPRAWRARDQGQGRRVAQATQDKAQQAKDGAGNVFQQAGDAVKGAADKVTGGGGAQH</sequence>
<evidence type="ECO:0000256" key="1">
    <source>
        <dbReference type="SAM" id="MobiDB-lite"/>
    </source>
</evidence>
<name>Q40697_ONOSE</name>
<protein>
    <submittedName>
        <fullName evidence="2">Late embryogenesis abundant group 3-like protein</fullName>
    </submittedName>
</protein>
<dbReference type="EMBL" id="Z18855">
    <property type="protein sequence ID" value="CAA79307.1"/>
    <property type="molecule type" value="mRNA"/>
</dbReference>
<proteinExistence type="evidence at transcript level"/>
<evidence type="ECO:0000313" key="2">
    <source>
        <dbReference type="EMBL" id="CAA79307.1"/>
    </source>
</evidence>
<feature type="region of interest" description="Disordered" evidence="1">
    <location>
        <begin position="1"/>
        <end position="66"/>
    </location>
</feature>
<reference evidence="2" key="1">
    <citation type="journal article" date="1993" name="Planta">
        <title>Isolation of an ELIP and a LEA sequence from spores of Onoclea sensibilis L.</title>
        <authorList>
            <person name="Raghavan V."/>
            <person name="Kamalay J.C."/>
        </authorList>
    </citation>
    <scope>NUCLEOTIDE SEQUENCE</scope>
</reference>
<accession>Q40697</accession>
<organism evidence="2">
    <name type="scientific">Onoclea sensibilis</name>
    <name type="common">Sensitive fern</name>
    <dbReference type="NCBI Taxonomy" id="3281"/>
    <lineage>
        <taxon>Eukaryota</taxon>
        <taxon>Viridiplantae</taxon>
        <taxon>Streptophyta</taxon>
        <taxon>Embryophyta</taxon>
        <taxon>Tracheophyta</taxon>
        <taxon>Polypodiopsida</taxon>
        <taxon>Polypodiidae</taxon>
        <taxon>Polypodiales</taxon>
        <taxon>Aspleniineae</taxon>
        <taxon>Onocleaceae</taxon>
        <taxon>Onoclea</taxon>
    </lineage>
</organism>